<keyword evidence="3" id="KW-1133">Transmembrane helix</keyword>
<protein>
    <submittedName>
        <fullName evidence="6">Uncharacterized protein</fullName>
    </submittedName>
</protein>
<dbReference type="Proteomes" id="UP000749559">
    <property type="component" value="Unassembled WGS sequence"/>
</dbReference>
<evidence type="ECO:0000313" key="6">
    <source>
        <dbReference type="EMBL" id="CAH1791550.1"/>
    </source>
</evidence>
<proteinExistence type="inferred from homology"/>
<evidence type="ECO:0000256" key="4">
    <source>
        <dbReference type="ARBA" id="ARBA00023136"/>
    </source>
</evidence>
<dbReference type="EMBL" id="CAIIXF020000008">
    <property type="protein sequence ID" value="CAH1791550.1"/>
    <property type="molecule type" value="Genomic_DNA"/>
</dbReference>
<dbReference type="PANTHER" id="PTHR31872">
    <property type="entry name" value="TRANSMEMBRANE PROTEIN 179"/>
    <property type="match status" value="1"/>
</dbReference>
<keyword evidence="4" id="KW-0472">Membrane</keyword>
<sequence length="339" mass="38119">MYNNQIISTCCKMPMPQINKTTGLRWSQVAFYAILIALGLIVAIPLSQCTMDFSGNCILFTKLVYKTSHNIENGTTLNMQSLSMEWAPIDICWYCTYLSVFISIYAVIWGWFFVLYSGTDITYWSRIRLLIGSVVMDGVIFICSFVASLRISFGFAVWCNSVPQGNRSPTPVPYTCQQISEFKWDVPNGERFYVNITIAQIASWITTFVFGVLVITSISKIYTYIYKPHLLSESVTESNRKDTVLTIDNPMYDLEQQSTTKKSPKKEKLDKQALVEHDQLAENYGTIDDVKTKGSVEKPENIAASSKALNDVEMVKETDAIVHDTGTGGHGPKPNESDC</sequence>
<evidence type="ECO:0000313" key="7">
    <source>
        <dbReference type="Proteomes" id="UP000749559"/>
    </source>
</evidence>
<comment type="caution">
    <text evidence="6">The sequence shown here is derived from an EMBL/GenBank/DDBJ whole genome shotgun (WGS) entry which is preliminary data.</text>
</comment>
<dbReference type="AlphaFoldDB" id="A0A8J1U3D9"/>
<keyword evidence="2" id="KW-0812">Transmembrane</keyword>
<reference evidence="6" key="1">
    <citation type="submission" date="2022-03" db="EMBL/GenBank/DDBJ databases">
        <authorList>
            <person name="Martin C."/>
        </authorList>
    </citation>
    <scope>NUCLEOTIDE SEQUENCE</scope>
</reference>
<comment type="subcellular location">
    <subcellularLocation>
        <location evidence="1">Membrane</location>
        <topology evidence="1">Multi-pass membrane protein</topology>
    </subcellularLocation>
</comment>
<name>A0A8J1U3D9_OWEFU</name>
<evidence type="ECO:0000256" key="3">
    <source>
        <dbReference type="ARBA" id="ARBA00022989"/>
    </source>
</evidence>
<accession>A0A8J1U3D9</accession>
<comment type="similarity">
    <text evidence="5">Belongs to the TMEM179 family.</text>
</comment>
<gene>
    <name evidence="6" type="ORF">OFUS_LOCUS16623</name>
</gene>
<dbReference type="InterPro" id="IPR029673">
    <property type="entry name" value="TMEM179"/>
</dbReference>
<dbReference type="PANTHER" id="PTHR31872:SF7">
    <property type="entry name" value="TRANSMEMBRANE PROTEIN 179B-LIKE"/>
    <property type="match status" value="1"/>
</dbReference>
<dbReference type="InterPro" id="IPR059010">
    <property type="entry name" value="TMEM179-179B"/>
</dbReference>
<evidence type="ECO:0000256" key="5">
    <source>
        <dbReference type="ARBA" id="ARBA00093776"/>
    </source>
</evidence>
<organism evidence="6 7">
    <name type="scientific">Owenia fusiformis</name>
    <name type="common">Polychaete worm</name>
    <dbReference type="NCBI Taxonomy" id="6347"/>
    <lineage>
        <taxon>Eukaryota</taxon>
        <taxon>Metazoa</taxon>
        <taxon>Spiralia</taxon>
        <taxon>Lophotrochozoa</taxon>
        <taxon>Annelida</taxon>
        <taxon>Polychaeta</taxon>
        <taxon>Sedentaria</taxon>
        <taxon>Canalipalpata</taxon>
        <taxon>Sabellida</taxon>
        <taxon>Oweniida</taxon>
        <taxon>Oweniidae</taxon>
        <taxon>Owenia</taxon>
    </lineage>
</organism>
<keyword evidence="7" id="KW-1185">Reference proteome</keyword>
<dbReference type="Pfam" id="PF26158">
    <property type="entry name" value="Claudin_TMEM179-179B"/>
    <property type="match status" value="1"/>
</dbReference>
<evidence type="ECO:0000256" key="1">
    <source>
        <dbReference type="ARBA" id="ARBA00004141"/>
    </source>
</evidence>
<dbReference type="OrthoDB" id="6325294at2759"/>
<evidence type="ECO:0000256" key="2">
    <source>
        <dbReference type="ARBA" id="ARBA00022692"/>
    </source>
</evidence>